<evidence type="ECO:0000256" key="1">
    <source>
        <dbReference type="ARBA" id="ARBA00007953"/>
    </source>
</evidence>
<dbReference type="InterPro" id="IPR020103">
    <property type="entry name" value="PsdUridine_synth_cat_dom_sf"/>
</dbReference>
<dbReference type="InterPro" id="IPR001656">
    <property type="entry name" value="PsdUridine_synth_TruD"/>
</dbReference>
<accession>A0A6I5ZPB5</accession>
<dbReference type="GO" id="GO:0006396">
    <property type="term" value="P:RNA processing"/>
    <property type="evidence" value="ECO:0007669"/>
    <property type="project" value="UniProtKB-ARBA"/>
</dbReference>
<evidence type="ECO:0000259" key="3">
    <source>
        <dbReference type="PROSITE" id="PS50984"/>
    </source>
</evidence>
<dbReference type="SUPFAM" id="SSF55120">
    <property type="entry name" value="Pseudouridine synthase"/>
    <property type="match status" value="1"/>
</dbReference>
<reference evidence="4 5" key="1">
    <citation type="submission" date="2019-11" db="EMBL/GenBank/DDBJ databases">
        <title>Genome sequence of Moorella glycerini DSM11254.</title>
        <authorList>
            <person name="Poehlein A."/>
            <person name="Boeer T."/>
            <person name="Daniel R."/>
        </authorList>
    </citation>
    <scope>NUCLEOTIDE SEQUENCE [LARGE SCALE GENOMIC DNA]</scope>
    <source>
        <strain evidence="4 5">DSM 11254</strain>
    </source>
</reference>
<protein>
    <submittedName>
        <fullName evidence="4">tRNA pseudouridine synthase D</fullName>
        <ecNumber evidence="4">5.4.99.27</ecNumber>
    </submittedName>
</protein>
<name>A0A6I5ZPB5_9FIRM</name>
<dbReference type="InterPro" id="IPR011760">
    <property type="entry name" value="PsdUridine_synth_TruD_insert"/>
</dbReference>
<dbReference type="Gene3D" id="1.10.1510.30">
    <property type="match status" value="1"/>
</dbReference>
<dbReference type="CDD" id="cd02577">
    <property type="entry name" value="PSTD1"/>
    <property type="match status" value="1"/>
</dbReference>
<feature type="domain" description="TRUD" evidence="3">
    <location>
        <begin position="135"/>
        <end position="343"/>
    </location>
</feature>
<dbReference type="Proteomes" id="UP000425916">
    <property type="component" value="Chromosome"/>
</dbReference>
<keyword evidence="5" id="KW-1185">Reference proteome</keyword>
<dbReference type="OrthoDB" id="1550679at2"/>
<keyword evidence="2 4" id="KW-0413">Isomerase</keyword>
<dbReference type="GO" id="GO:0160150">
    <property type="term" value="F:tRNA pseudouridine(13) synthase activity"/>
    <property type="evidence" value="ECO:0007669"/>
    <property type="project" value="UniProtKB-EC"/>
</dbReference>
<dbReference type="GO" id="GO:0001522">
    <property type="term" value="P:pseudouridine synthesis"/>
    <property type="evidence" value="ECO:0007669"/>
    <property type="project" value="InterPro"/>
</dbReference>
<evidence type="ECO:0000313" key="5">
    <source>
        <dbReference type="Proteomes" id="UP000425916"/>
    </source>
</evidence>
<dbReference type="EMBL" id="CP046244">
    <property type="protein sequence ID" value="QGP91455.1"/>
    <property type="molecule type" value="Genomic_DNA"/>
</dbReference>
<dbReference type="PROSITE" id="PS50984">
    <property type="entry name" value="TRUD"/>
    <property type="match status" value="1"/>
</dbReference>
<gene>
    <name evidence="4" type="primary">truD</name>
    <name evidence="4" type="ORF">MGLY_07880</name>
</gene>
<dbReference type="RefSeq" id="WP_156271935.1">
    <property type="nucleotide sequence ID" value="NZ_CP046244.1"/>
</dbReference>
<dbReference type="InterPro" id="IPR042214">
    <property type="entry name" value="TruD_catalytic"/>
</dbReference>
<dbReference type="Pfam" id="PF01142">
    <property type="entry name" value="TruD"/>
    <property type="match status" value="1"/>
</dbReference>
<dbReference type="Gene3D" id="3.30.70.3160">
    <property type="match status" value="1"/>
</dbReference>
<dbReference type="PANTHER" id="PTHR13326:SF21">
    <property type="entry name" value="PSEUDOURIDYLATE SYNTHASE PUS7L"/>
    <property type="match status" value="1"/>
</dbReference>
<dbReference type="Gene3D" id="3.30.2350.20">
    <property type="entry name" value="TruD, catalytic domain"/>
    <property type="match status" value="1"/>
</dbReference>
<proteinExistence type="inferred from homology"/>
<dbReference type="AlphaFoldDB" id="A0A6I5ZPB5"/>
<sequence>MKLKVIPEDFMVRELARLPVREKGPYRLYLLEKKGWNTIDLLMCLARAHHLPYRLFAYGGLKDRHAHTFQYVTVKHASDLTTEETNFSLRSAGYMDRPMGPDLLEGNEFAITLRALNAAEVSRISRRVDEVRGFGYPNYYDDQRFGSMDRQMGLMAERLLKRHYNGSLQIYLTGIYPEEKREARERKLFFREHWGDWATCLTRAKTTMECRMFSLLAEKPKAYIDALQMIPGEELSLLFSAYQSFLFNELLRRILQELGLDLTAVRGVAGPYLFYRRLERKELAYLQSLFLPLAASRMEFPDARTERLFAAILEERGIKRSSFNLRRVRQAFFKSTPREAVVFPGDFRLQPAEPDDLYPGRQKMRLFFKLPRGSYGTMLIKRLTMPL</sequence>
<dbReference type="GO" id="GO:0003723">
    <property type="term" value="F:RNA binding"/>
    <property type="evidence" value="ECO:0007669"/>
    <property type="project" value="InterPro"/>
</dbReference>
<evidence type="ECO:0000313" key="4">
    <source>
        <dbReference type="EMBL" id="QGP91455.1"/>
    </source>
</evidence>
<comment type="similarity">
    <text evidence="1">Belongs to the pseudouridine synthase TruD family.</text>
</comment>
<evidence type="ECO:0000256" key="2">
    <source>
        <dbReference type="ARBA" id="ARBA00023235"/>
    </source>
</evidence>
<organism evidence="4 5">
    <name type="scientific">Neomoorella glycerini</name>
    <dbReference type="NCBI Taxonomy" id="55779"/>
    <lineage>
        <taxon>Bacteria</taxon>
        <taxon>Bacillati</taxon>
        <taxon>Bacillota</taxon>
        <taxon>Clostridia</taxon>
        <taxon>Neomoorellales</taxon>
        <taxon>Neomoorellaceae</taxon>
        <taxon>Neomoorella</taxon>
    </lineage>
</organism>
<dbReference type="EC" id="5.4.99.27" evidence="4"/>
<dbReference type="PANTHER" id="PTHR13326">
    <property type="entry name" value="TRNA PSEUDOURIDINE SYNTHASE D"/>
    <property type="match status" value="1"/>
</dbReference>